<evidence type="ECO:0000313" key="4">
    <source>
        <dbReference type="EMBL" id="MFC6283734.1"/>
    </source>
</evidence>
<dbReference type="InterPro" id="IPR050909">
    <property type="entry name" value="Bact_Autotransporter_VF"/>
</dbReference>
<evidence type="ECO:0000256" key="1">
    <source>
        <dbReference type="SAM" id="MobiDB-lite"/>
    </source>
</evidence>
<dbReference type="PANTHER" id="PTHR12338:SF5">
    <property type="entry name" value="ANTIGEN 43-RELATED"/>
    <property type="match status" value="1"/>
</dbReference>
<dbReference type="InterPro" id="IPR011050">
    <property type="entry name" value="Pectin_lyase_fold/virulence"/>
</dbReference>
<organism evidence="4 5">
    <name type="scientific">Polaromonas aquatica</name>
    <dbReference type="NCBI Taxonomy" id="332657"/>
    <lineage>
        <taxon>Bacteria</taxon>
        <taxon>Pseudomonadati</taxon>
        <taxon>Pseudomonadota</taxon>
        <taxon>Betaproteobacteria</taxon>
        <taxon>Burkholderiales</taxon>
        <taxon>Comamonadaceae</taxon>
        <taxon>Polaromonas</taxon>
    </lineage>
</organism>
<dbReference type="SMART" id="SM00912">
    <property type="entry name" value="Haemagg_act"/>
    <property type="match status" value="1"/>
</dbReference>
<dbReference type="SUPFAM" id="SSF51126">
    <property type="entry name" value="Pectin lyase-like"/>
    <property type="match status" value="2"/>
</dbReference>
<gene>
    <name evidence="4" type="ORF">ACFQND_21105</name>
</gene>
<dbReference type="PANTHER" id="PTHR12338">
    <property type="entry name" value="AUTOTRANSPORTER"/>
    <property type="match status" value="1"/>
</dbReference>
<dbReference type="RefSeq" id="WP_371434320.1">
    <property type="nucleotide sequence ID" value="NZ_JBHSRS010000083.1"/>
</dbReference>
<feature type="region of interest" description="Disordered" evidence="1">
    <location>
        <begin position="722"/>
        <end position="769"/>
    </location>
</feature>
<evidence type="ECO:0000313" key="5">
    <source>
        <dbReference type="Proteomes" id="UP001596270"/>
    </source>
</evidence>
<dbReference type="Pfam" id="PF05860">
    <property type="entry name" value="TPS"/>
    <property type="match status" value="1"/>
</dbReference>
<feature type="chain" id="PRO_5045418070" evidence="2">
    <location>
        <begin position="28"/>
        <end position="769"/>
    </location>
</feature>
<protein>
    <submittedName>
        <fullName evidence="4">Filamentous hemagglutinin N-terminal domain-containing protein</fullName>
    </submittedName>
</protein>
<comment type="caution">
    <text evidence="4">The sequence shown here is derived from an EMBL/GenBank/DDBJ whole genome shotgun (WGS) entry which is preliminary data.</text>
</comment>
<dbReference type="InterPro" id="IPR012334">
    <property type="entry name" value="Pectin_lyas_fold"/>
</dbReference>
<feature type="signal peptide" evidence="2">
    <location>
        <begin position="1"/>
        <end position="27"/>
    </location>
</feature>
<evidence type="ECO:0000256" key="2">
    <source>
        <dbReference type="SAM" id="SignalP"/>
    </source>
</evidence>
<name>A0ABW1U1N1_9BURK</name>
<dbReference type="NCBIfam" id="TIGR01901">
    <property type="entry name" value="adhes_NPXG"/>
    <property type="match status" value="1"/>
</dbReference>
<evidence type="ECO:0000259" key="3">
    <source>
        <dbReference type="SMART" id="SM00912"/>
    </source>
</evidence>
<reference evidence="5" key="1">
    <citation type="journal article" date="2019" name="Int. J. Syst. Evol. Microbiol.">
        <title>The Global Catalogue of Microorganisms (GCM) 10K type strain sequencing project: providing services to taxonomists for standard genome sequencing and annotation.</title>
        <authorList>
            <consortium name="The Broad Institute Genomics Platform"/>
            <consortium name="The Broad Institute Genome Sequencing Center for Infectious Disease"/>
            <person name="Wu L."/>
            <person name="Ma J."/>
        </authorList>
    </citation>
    <scope>NUCLEOTIDE SEQUENCE [LARGE SCALE GENOMIC DNA]</scope>
    <source>
        <strain evidence="5">CCUG 39402</strain>
    </source>
</reference>
<accession>A0ABW1U1N1</accession>
<dbReference type="EMBL" id="JBHSRS010000083">
    <property type="protein sequence ID" value="MFC6283734.1"/>
    <property type="molecule type" value="Genomic_DNA"/>
</dbReference>
<dbReference type="Proteomes" id="UP001596270">
    <property type="component" value="Unassembled WGS sequence"/>
</dbReference>
<feature type="compositionally biased region" description="Basic and acidic residues" evidence="1">
    <location>
        <begin position="738"/>
        <end position="749"/>
    </location>
</feature>
<keyword evidence="5" id="KW-1185">Reference proteome</keyword>
<dbReference type="InterPro" id="IPR008638">
    <property type="entry name" value="FhaB/CdiA-like_TPS"/>
</dbReference>
<proteinExistence type="predicted"/>
<keyword evidence="2" id="KW-0732">Signal</keyword>
<feature type="domain" description="Filamentous haemagglutinin FhaB/tRNA nuclease CdiA-like TPS" evidence="3">
    <location>
        <begin position="30"/>
        <end position="142"/>
    </location>
</feature>
<sequence>MTMHFRRQRLSLLAAAAMMAVNAPSLALPANTLPTGWNVTSGSATFTQNGNVLNINQTTQQAIANFASFSVGSGATVDISQPNSSAALLARVTGSDPSQILGQVRANGALWLINQAGIMVGPGARIDVARFIASSLNISDSDFLANRLNFRGTGTPGDVRNEGTINAASGGSIYLVGANVSNSGSLNAPGGEVLLAAGQTVQLVDTATPGVSVAITGTPGEVKNLGQITAEAGRIGLAAGLISNSGTINASSAVREGGRIFLRASGDIKTSASSNISANGTTGGNVVLIAENAASLDGDISATGSSGRGGYVDTSGKTSLDVVKAPVVGQGGEWHIDPFNIEIVADGLPSGVSIVGGNAITSNETGAHIAASTIVDQLNLGTNVSITTGAGSPLTPGDITVSSAIAKTNGTDAALTLNAHNNIIINADITSTAGKLDLNLNSNFQNSTPAADHAVQLNANLGLNGGGLTVSQDGGNANGTLNIAGGTISLTGGSAINAGAVNVQTGGTLAGSGDLVLGGAGTLTNNGTLSLGTANGYGRLTVQGKYVQGSTGILNVKLGDSDGFDVLAVAADATLNGRLNVRGINNFVPAVGSTFNVLTAGQGSSGSFSTVNAPDLSFGGNAAGIAVSYPNAGNNFVRLTAGTSAAAAAAAAAAKAAADAAAKAAADAAARAAADAAARAATTPVSQALNSTVNIINTVTQSTPRVPAPQSALTPEQVAAMPVSIPAANSGGGSAESSDEKKSDSKDTVVAKSDSGVAKNESVKKMYCN</sequence>
<dbReference type="Gene3D" id="2.160.20.10">
    <property type="entry name" value="Single-stranded right-handed beta-helix, Pectin lyase-like"/>
    <property type="match status" value="1"/>
</dbReference>